<dbReference type="GO" id="GO:0051536">
    <property type="term" value="F:iron-sulfur cluster binding"/>
    <property type="evidence" value="ECO:0007669"/>
    <property type="project" value="UniProtKB-KW"/>
</dbReference>
<evidence type="ECO:0000256" key="2">
    <source>
        <dbReference type="ARBA" id="ARBA00023004"/>
    </source>
</evidence>
<dbReference type="PANTHER" id="PTHR40447:SF1">
    <property type="entry name" value="ANAEROBIC SULFITE REDUCTASE SUBUNIT A"/>
    <property type="match status" value="1"/>
</dbReference>
<evidence type="ECO:0000259" key="4">
    <source>
        <dbReference type="PROSITE" id="PS51379"/>
    </source>
</evidence>
<dbReference type="Proteomes" id="UP000448292">
    <property type="component" value="Unassembled WGS sequence"/>
</dbReference>
<dbReference type="AlphaFoldDB" id="A0A7M3MG63"/>
<proteinExistence type="predicted"/>
<dbReference type="PROSITE" id="PS51379">
    <property type="entry name" value="4FE4S_FER_2"/>
    <property type="match status" value="2"/>
</dbReference>
<keyword evidence="6" id="KW-1185">Reference proteome</keyword>
<dbReference type="Pfam" id="PF17179">
    <property type="entry name" value="Fer4_22"/>
    <property type="match status" value="1"/>
</dbReference>
<feature type="domain" description="4Fe-4S ferredoxin-type" evidence="4">
    <location>
        <begin position="310"/>
        <end position="340"/>
    </location>
</feature>
<dbReference type="PROSITE" id="PS00198">
    <property type="entry name" value="4FE4S_FER_1"/>
    <property type="match status" value="2"/>
</dbReference>
<dbReference type="InterPro" id="IPR017900">
    <property type="entry name" value="4Fe4S_Fe_S_CS"/>
</dbReference>
<protein>
    <submittedName>
        <fullName evidence="5">Hydrogenase</fullName>
    </submittedName>
</protein>
<sequence>MTSKYIPADRLTAWLDELAASNRVLVPVRDNAAVAFQPYTGGDQELVLDTQATTPPKGSVFPASEPLMTFEYRKDEENPGKVDVAVQPTMEAAPTVVFGCRPCDARGFTIFDRVYNTDGMRDHYYAARRKNTSFVSLVCKETASSCFCHWVGEGPADTRGSDVLATPVGQGYVLEPITEQGKALVESKTLDNATQEQLDATAQVKQDARDSLGDAVDVSEAQEALLRLFDDMEFWQDVSAKCISCGACTYLCPTCYCFNITDESCGNQGFRIRSWDNCMSYLFTLEGSGHNPRPTKAHRLKNRVGHKFSYYPGLHEGLIACCGCGRCIKSCPVSVDIREIVLRAMETATAETKAS</sequence>
<feature type="domain" description="4Fe-4S ferredoxin-type" evidence="4">
    <location>
        <begin position="232"/>
        <end position="263"/>
    </location>
</feature>
<evidence type="ECO:0000313" key="5">
    <source>
        <dbReference type="EMBL" id="TVM17879.1"/>
    </source>
</evidence>
<evidence type="ECO:0000256" key="1">
    <source>
        <dbReference type="ARBA" id="ARBA00022723"/>
    </source>
</evidence>
<evidence type="ECO:0000256" key="3">
    <source>
        <dbReference type="ARBA" id="ARBA00023014"/>
    </source>
</evidence>
<evidence type="ECO:0000313" key="6">
    <source>
        <dbReference type="Proteomes" id="UP000448292"/>
    </source>
</evidence>
<comment type="caution">
    <text evidence="5">The sequence shown here is derived from an EMBL/GenBank/DDBJ whole genome shotgun (WGS) entry which is preliminary data.</text>
</comment>
<dbReference type="InterPro" id="IPR009051">
    <property type="entry name" value="Helical_ferredxn"/>
</dbReference>
<gene>
    <name evidence="5" type="ORF">DPQ33_07150</name>
</gene>
<accession>A0A7M3MG63</accession>
<organism evidence="5 6">
    <name type="scientific">Oceanidesulfovibrio indonesiensis</name>
    <dbReference type="NCBI Taxonomy" id="54767"/>
    <lineage>
        <taxon>Bacteria</taxon>
        <taxon>Pseudomonadati</taxon>
        <taxon>Thermodesulfobacteriota</taxon>
        <taxon>Desulfovibrionia</taxon>
        <taxon>Desulfovibrionales</taxon>
        <taxon>Desulfovibrionaceae</taxon>
        <taxon>Oceanidesulfovibrio</taxon>
    </lineage>
</organism>
<dbReference type="SUPFAM" id="SSF46548">
    <property type="entry name" value="alpha-helical ferredoxin"/>
    <property type="match status" value="1"/>
</dbReference>
<dbReference type="RefSeq" id="WP_144302532.1">
    <property type="nucleotide sequence ID" value="NZ_QMIE01000005.1"/>
</dbReference>
<keyword evidence="1" id="KW-0479">Metal-binding</keyword>
<keyword evidence="2" id="KW-0408">Iron</keyword>
<dbReference type="InterPro" id="IPR017896">
    <property type="entry name" value="4Fe4S_Fe-S-bd"/>
</dbReference>
<dbReference type="GO" id="GO:0046872">
    <property type="term" value="F:metal ion binding"/>
    <property type="evidence" value="ECO:0007669"/>
    <property type="project" value="UniProtKB-KW"/>
</dbReference>
<dbReference type="Gene3D" id="1.10.1060.10">
    <property type="entry name" value="Alpha-helical ferredoxin"/>
    <property type="match status" value="1"/>
</dbReference>
<reference evidence="5 6" key="1">
    <citation type="submission" date="2018-06" db="EMBL/GenBank/DDBJ databases">
        <title>Complete genome of Desulfovibrio indonesiensis P37SLT.</title>
        <authorList>
            <person name="Crispim J.S."/>
            <person name="Vidigal P.M.P."/>
            <person name="Silva L.C.F."/>
            <person name="Laguardia C.N."/>
            <person name="Araujo L.C."/>
            <person name="Dias R.S."/>
            <person name="Sousa M.P."/>
            <person name="Paula S.O."/>
            <person name="Silva C."/>
        </authorList>
    </citation>
    <scope>NUCLEOTIDE SEQUENCE [LARGE SCALE GENOMIC DNA]</scope>
    <source>
        <strain evidence="5 6">P37SLT</strain>
    </source>
</reference>
<dbReference type="OrthoDB" id="9795302at2"/>
<dbReference type="PANTHER" id="PTHR40447">
    <property type="entry name" value="ANAEROBIC SULFITE REDUCTASE SUBUNIT A"/>
    <property type="match status" value="1"/>
</dbReference>
<name>A0A7M3MG63_9BACT</name>
<keyword evidence="3" id="KW-0411">Iron-sulfur</keyword>
<dbReference type="EMBL" id="QMIE01000005">
    <property type="protein sequence ID" value="TVM17879.1"/>
    <property type="molecule type" value="Genomic_DNA"/>
</dbReference>